<comment type="caution">
    <text evidence="3">The sequence shown here is derived from an EMBL/GenBank/DDBJ whole genome shotgun (WGS) entry which is preliminary data.</text>
</comment>
<feature type="region of interest" description="Disordered" evidence="1">
    <location>
        <begin position="46"/>
        <end position="77"/>
    </location>
</feature>
<reference evidence="3 4" key="1">
    <citation type="submission" date="2019-06" db="EMBL/GenBank/DDBJ databases">
        <title>Sequencing the genomes of 1000 actinobacteria strains.</title>
        <authorList>
            <person name="Klenk H.-P."/>
        </authorList>
    </citation>
    <scope>NUCLEOTIDE SEQUENCE [LARGE SCALE GENOMIC DNA]</scope>
    <source>
        <strain evidence="3 4">DSM 43866</strain>
    </source>
</reference>
<dbReference type="InterPro" id="IPR040559">
    <property type="entry name" value="CdiA_C"/>
</dbReference>
<dbReference type="RefSeq" id="WP_164466069.1">
    <property type="nucleotide sequence ID" value="NZ_BOMX01000115.1"/>
</dbReference>
<sequence>MATTTPTGQPGGTPIGRPTVIDRDGGAETERSLARENAVAALLAEQGYVTQQNPSKSEVAQARRNSGDHGSPDKQPDYLIEGRVFDCYSPNPNTNIRNVWSYVKGKIKDQQTERVIVDLTQWRGDMAQVRDQFHQWPITGLKEVKVVTAGGAIVQIIPDPDLH</sequence>
<protein>
    <recommendedName>
        <fullName evidence="2">tRNA nuclease CdiA C-terminal domain-containing protein</fullName>
    </recommendedName>
</protein>
<feature type="compositionally biased region" description="Basic and acidic residues" evidence="1">
    <location>
        <begin position="65"/>
        <end position="76"/>
    </location>
</feature>
<dbReference type="CDD" id="cd13442">
    <property type="entry name" value="CDI_toxin_Bp1026b-like"/>
    <property type="match status" value="1"/>
</dbReference>
<evidence type="ECO:0000259" key="2">
    <source>
        <dbReference type="Pfam" id="PF18451"/>
    </source>
</evidence>
<evidence type="ECO:0000313" key="3">
    <source>
        <dbReference type="EMBL" id="TWG21090.1"/>
    </source>
</evidence>
<dbReference type="Proteomes" id="UP000320239">
    <property type="component" value="Unassembled WGS sequence"/>
</dbReference>
<gene>
    <name evidence="3" type="ORF">FHX34_103620</name>
</gene>
<dbReference type="GO" id="GO:0004549">
    <property type="term" value="F:tRNA-specific ribonuclease activity"/>
    <property type="evidence" value="ECO:0007669"/>
    <property type="project" value="InterPro"/>
</dbReference>
<evidence type="ECO:0000313" key="4">
    <source>
        <dbReference type="Proteomes" id="UP000320239"/>
    </source>
</evidence>
<evidence type="ECO:0000256" key="1">
    <source>
        <dbReference type="SAM" id="MobiDB-lite"/>
    </source>
</evidence>
<keyword evidence="4" id="KW-1185">Reference proteome</keyword>
<dbReference type="EMBL" id="VIWY01000003">
    <property type="protein sequence ID" value="TWG21090.1"/>
    <property type="molecule type" value="Genomic_DNA"/>
</dbReference>
<feature type="region of interest" description="Disordered" evidence="1">
    <location>
        <begin position="1"/>
        <end position="33"/>
    </location>
</feature>
<feature type="compositionally biased region" description="Basic and acidic residues" evidence="1">
    <location>
        <begin position="20"/>
        <end position="33"/>
    </location>
</feature>
<proteinExistence type="predicted"/>
<name>A0A561WB47_ACTTI</name>
<dbReference type="InterPro" id="IPR033806">
    <property type="entry name" value="CDI_toxin_Bp1026b-like"/>
</dbReference>
<feature type="domain" description="tRNA nuclease CdiA C-terminal" evidence="2">
    <location>
        <begin position="74"/>
        <end position="152"/>
    </location>
</feature>
<organism evidence="3 4">
    <name type="scientific">Actinoplanes teichomyceticus</name>
    <dbReference type="NCBI Taxonomy" id="1867"/>
    <lineage>
        <taxon>Bacteria</taxon>
        <taxon>Bacillati</taxon>
        <taxon>Actinomycetota</taxon>
        <taxon>Actinomycetes</taxon>
        <taxon>Micromonosporales</taxon>
        <taxon>Micromonosporaceae</taxon>
        <taxon>Actinoplanes</taxon>
    </lineage>
</organism>
<feature type="compositionally biased region" description="Polar residues" evidence="1">
    <location>
        <begin position="48"/>
        <end position="58"/>
    </location>
</feature>
<dbReference type="Gene3D" id="3.40.1350.120">
    <property type="match status" value="1"/>
</dbReference>
<dbReference type="Pfam" id="PF18451">
    <property type="entry name" value="CdiA_C"/>
    <property type="match status" value="1"/>
</dbReference>
<accession>A0A561WB47</accession>
<dbReference type="AlphaFoldDB" id="A0A561WB47"/>